<evidence type="ECO:0000313" key="3">
    <source>
        <dbReference type="EMBL" id="MBP0466080.1"/>
    </source>
</evidence>
<dbReference type="SUPFAM" id="SSF53850">
    <property type="entry name" value="Periplasmic binding protein-like II"/>
    <property type="match status" value="1"/>
</dbReference>
<accession>A0ABS4AXH8</accession>
<dbReference type="CDD" id="cd13578">
    <property type="entry name" value="PBP2_Bug27"/>
    <property type="match status" value="1"/>
</dbReference>
<feature type="signal peptide" evidence="2">
    <location>
        <begin position="1"/>
        <end position="21"/>
    </location>
</feature>
<dbReference type="Gene3D" id="3.40.190.10">
    <property type="entry name" value="Periplasmic binding protein-like II"/>
    <property type="match status" value="1"/>
</dbReference>
<comment type="caution">
    <text evidence="3">The sequence shown here is derived from an EMBL/GenBank/DDBJ whole genome shotgun (WGS) entry which is preliminary data.</text>
</comment>
<feature type="chain" id="PRO_5045481472" evidence="2">
    <location>
        <begin position="22"/>
        <end position="322"/>
    </location>
</feature>
<name>A0ABS4AXH8_9PROT</name>
<dbReference type="Gene3D" id="3.40.190.150">
    <property type="entry name" value="Bordetella uptake gene, domain 1"/>
    <property type="match status" value="1"/>
</dbReference>
<evidence type="ECO:0000313" key="4">
    <source>
        <dbReference type="Proteomes" id="UP000680815"/>
    </source>
</evidence>
<proteinExistence type="inferred from homology"/>
<dbReference type="InterPro" id="IPR005064">
    <property type="entry name" value="BUG"/>
</dbReference>
<evidence type="ECO:0000256" key="2">
    <source>
        <dbReference type="SAM" id="SignalP"/>
    </source>
</evidence>
<dbReference type="PIRSF" id="PIRSF017082">
    <property type="entry name" value="YflP"/>
    <property type="match status" value="1"/>
</dbReference>
<dbReference type="PANTHER" id="PTHR42928:SF5">
    <property type="entry name" value="BLR1237 PROTEIN"/>
    <property type="match status" value="1"/>
</dbReference>
<sequence>MHRRTLLAGAAALIAARPALAQAPWSPDRPVRVIVPFAAGGGTDLTARVVAEALTARLGQPVLVENRPGAGGNIGAEAVARATPDGLTLLLTTSSTHATNPALYRNLPFHPLRDFSPISQVAFVPNLLVVRPDLAARNLAELVALAKARPGTLNFGNAGSGSSQHIAAAVLAARTGIEITHVSYRGGAPAVTDLLGGKIDAIATPLVEVIEHVRANRLRALAVTTARRSGLLPDVPTIGETIPGYEVALWNGLFAPAGTPPAAVRRIAAEVAAALRTDAVRAKIAEQGSDPVGSDPETFAAFVAAEIPKWAELVRLSGARVE</sequence>
<keyword evidence="4" id="KW-1185">Reference proteome</keyword>
<dbReference type="PANTHER" id="PTHR42928">
    <property type="entry name" value="TRICARBOXYLATE-BINDING PROTEIN"/>
    <property type="match status" value="1"/>
</dbReference>
<dbReference type="Proteomes" id="UP000680815">
    <property type="component" value="Unassembled WGS sequence"/>
</dbReference>
<reference evidence="3 4" key="1">
    <citation type="submission" date="2021-03" db="EMBL/GenBank/DDBJ databases">
        <authorList>
            <person name="So Y."/>
        </authorList>
    </citation>
    <scope>NUCLEOTIDE SEQUENCE [LARGE SCALE GENOMIC DNA]</scope>
    <source>
        <strain evidence="3 4">PWR1</strain>
    </source>
</reference>
<comment type="similarity">
    <text evidence="1">Belongs to the UPF0065 (bug) family.</text>
</comment>
<protein>
    <submittedName>
        <fullName evidence="3">Tripartite tricarboxylate transporter substrate binding protein</fullName>
    </submittedName>
</protein>
<dbReference type="Pfam" id="PF03401">
    <property type="entry name" value="TctC"/>
    <property type="match status" value="1"/>
</dbReference>
<evidence type="ECO:0000256" key="1">
    <source>
        <dbReference type="ARBA" id="ARBA00006987"/>
    </source>
</evidence>
<dbReference type="RefSeq" id="WP_209353457.1">
    <property type="nucleotide sequence ID" value="NZ_JAGIYZ010000022.1"/>
</dbReference>
<dbReference type="EMBL" id="JAGIYZ010000022">
    <property type="protein sequence ID" value="MBP0466080.1"/>
    <property type="molecule type" value="Genomic_DNA"/>
</dbReference>
<keyword evidence="2" id="KW-0732">Signal</keyword>
<gene>
    <name evidence="3" type="ORF">J5Y09_19295</name>
</gene>
<dbReference type="InterPro" id="IPR042100">
    <property type="entry name" value="Bug_dom1"/>
</dbReference>
<organism evidence="3 4">
    <name type="scientific">Roseomonas nitratireducens</name>
    <dbReference type="NCBI Taxonomy" id="2820810"/>
    <lineage>
        <taxon>Bacteria</taxon>
        <taxon>Pseudomonadati</taxon>
        <taxon>Pseudomonadota</taxon>
        <taxon>Alphaproteobacteria</taxon>
        <taxon>Acetobacterales</taxon>
        <taxon>Roseomonadaceae</taxon>
        <taxon>Roseomonas</taxon>
    </lineage>
</organism>